<dbReference type="Proteomes" id="UP001466331">
    <property type="component" value="Unassembled WGS sequence"/>
</dbReference>
<reference evidence="1 2" key="1">
    <citation type="submission" date="2024-03" db="EMBL/GenBank/DDBJ databases">
        <title>Ignisphaera cupida sp. nov., a hyperthermophilic hydrolytic archaeon from a hot spring of Kamchatka, and proposal of Ignisphaeraceae fam. nov.</title>
        <authorList>
            <person name="Podosokorskaya O.A."/>
            <person name="Elcheninov A.G."/>
            <person name="Maltseva A.I."/>
            <person name="Zayulina K.S."/>
            <person name="Novikov A."/>
            <person name="Merkel A.Y."/>
        </authorList>
    </citation>
    <scope>NUCLEOTIDE SEQUENCE [LARGE SCALE GENOMIC DNA]</scope>
    <source>
        <strain evidence="1 2">38H-sp</strain>
    </source>
</reference>
<organism evidence="1 2">
    <name type="scientific">Rarispira pelagica</name>
    <dbReference type="NCBI Taxonomy" id="3141764"/>
    <lineage>
        <taxon>Bacteria</taxon>
        <taxon>Pseudomonadati</taxon>
        <taxon>Spirochaetota</taxon>
        <taxon>Spirochaetia</taxon>
        <taxon>Winmispirales</taxon>
        <taxon>Winmispiraceae</taxon>
        <taxon>Rarispira</taxon>
    </lineage>
</organism>
<sequence>SDETKGEYQVVSLVGTSDVAEGTKIWTKDVILKSHPAKKEELQVGMVVLYTGGDIVKNDEELKSSTWRRGVLLSTDELYKDVVALKGLWQETYKINVRHLRIIDDPIIEAPKEK</sequence>
<keyword evidence="2" id="KW-1185">Reference proteome</keyword>
<proteinExistence type="predicted"/>
<accession>A0ABU9UEL2</accession>
<evidence type="ECO:0000313" key="1">
    <source>
        <dbReference type="EMBL" id="MEM5948901.1"/>
    </source>
</evidence>
<dbReference type="EMBL" id="JBCHKQ010000006">
    <property type="protein sequence ID" value="MEM5948901.1"/>
    <property type="molecule type" value="Genomic_DNA"/>
</dbReference>
<feature type="non-terminal residue" evidence="1">
    <location>
        <position position="1"/>
    </location>
</feature>
<comment type="caution">
    <text evidence="1">The sequence shown here is derived from an EMBL/GenBank/DDBJ whole genome shotgun (WGS) entry which is preliminary data.</text>
</comment>
<evidence type="ECO:0000313" key="2">
    <source>
        <dbReference type="Proteomes" id="UP001466331"/>
    </source>
</evidence>
<name>A0ABU9UEL2_9SPIR</name>
<dbReference type="RefSeq" id="WP_420070352.1">
    <property type="nucleotide sequence ID" value="NZ_JBCHKQ010000006.1"/>
</dbReference>
<gene>
    <name evidence="1" type="ORF">WKV44_10150</name>
</gene>
<protein>
    <submittedName>
        <fullName evidence="1">Uncharacterized protein</fullName>
    </submittedName>
</protein>